<feature type="domain" description="Glycosyltransferase 2-like" evidence="1">
    <location>
        <begin position="27"/>
        <end position="149"/>
    </location>
</feature>
<proteinExistence type="predicted"/>
<dbReference type="AlphaFoldDB" id="F8RC13"/>
<reference evidence="2" key="1">
    <citation type="journal article" date="2012" name="FEMS Immunol. Med. Microbiol.">
        <title>Structural, serological, and genetic characterization of the O-antigen of Providencia alcalifaciens O40.</title>
        <authorList>
            <person name="Ovchinnikova O.G."/>
            <person name="Liu B."/>
            <person name="Guo D."/>
            <person name="Kocharova N.A."/>
            <person name="Bialczak-Kokot M."/>
            <person name="Shashkov A.S."/>
            <person name="Feng L."/>
            <person name="Rozalski A."/>
            <person name="Wang L."/>
            <person name="Knirel Y.A."/>
        </authorList>
    </citation>
    <scope>NUCLEOTIDE SEQUENCE</scope>
</reference>
<protein>
    <submittedName>
        <fullName evidence="2">WpaD</fullName>
    </submittedName>
</protein>
<evidence type="ECO:0000313" key="2">
    <source>
        <dbReference type="EMBL" id="AEB61520.1"/>
    </source>
</evidence>
<evidence type="ECO:0000259" key="1">
    <source>
        <dbReference type="Pfam" id="PF00535"/>
    </source>
</evidence>
<dbReference type="Pfam" id="PF00535">
    <property type="entry name" value="Glycos_transf_2"/>
    <property type="match status" value="1"/>
</dbReference>
<dbReference type="InterPro" id="IPR029044">
    <property type="entry name" value="Nucleotide-diphossugar_trans"/>
</dbReference>
<accession>F8RC13</accession>
<dbReference type="Gene3D" id="3.90.550.10">
    <property type="entry name" value="Spore Coat Polysaccharide Biosynthesis Protein SpsA, Chain A"/>
    <property type="match status" value="1"/>
</dbReference>
<gene>
    <name evidence="2" type="primary">wpaD</name>
</gene>
<dbReference type="InterPro" id="IPR001173">
    <property type="entry name" value="Glyco_trans_2-like"/>
</dbReference>
<dbReference type="SUPFAM" id="SSF53448">
    <property type="entry name" value="Nucleotide-diphospho-sugar transferases"/>
    <property type="match status" value="1"/>
</dbReference>
<name>F8RC13_9GAMM</name>
<dbReference type="EMBL" id="HM583640">
    <property type="protein sequence ID" value="AEB61520.1"/>
    <property type="molecule type" value="Genomic_DNA"/>
</dbReference>
<organism evidence="2">
    <name type="scientific">Providencia alcalifaciens</name>
    <dbReference type="NCBI Taxonomy" id="126385"/>
    <lineage>
        <taxon>Bacteria</taxon>
        <taxon>Pseudomonadati</taxon>
        <taxon>Pseudomonadota</taxon>
        <taxon>Gammaproteobacteria</taxon>
        <taxon>Enterobacterales</taxon>
        <taxon>Morganellaceae</taxon>
        <taxon>Providencia</taxon>
    </lineage>
</organism>
<dbReference type="CDD" id="cd00761">
    <property type="entry name" value="Glyco_tranf_GTA_type"/>
    <property type="match status" value="1"/>
</dbReference>
<dbReference type="PANTHER" id="PTHR22916">
    <property type="entry name" value="GLYCOSYLTRANSFERASE"/>
    <property type="match status" value="1"/>
</dbReference>
<dbReference type="GO" id="GO:0016758">
    <property type="term" value="F:hexosyltransferase activity"/>
    <property type="evidence" value="ECO:0007669"/>
    <property type="project" value="UniProtKB-ARBA"/>
</dbReference>
<sequence>MWRIKSIPVTCLVMIDMPDPIKKELVSVIMPCYNSAEYIYESINSVLNQTYHNLELIIIDDASTDESINIIKSVIDSRIKLIQLSSNSGAGASRNRGIEEAAGRFIAFLDSDDLWLPNKLEIQIKDMQENNHVLSYTHYQRFSKEGKGKVVTSPTTVTYNELLYCNVIGCLTAVYDAQTLGKQFMPLIRKRQDMGLWLKILLMCDKAHCCPQVLAEYRTDSGMTQNKVNAAKHQWKFYREELNFSFFKSLQYFIGYAIKGIIRK</sequence>
<dbReference type="PANTHER" id="PTHR22916:SF3">
    <property type="entry name" value="UDP-GLCNAC:BETAGAL BETA-1,3-N-ACETYLGLUCOSAMINYLTRANSFERASE-LIKE PROTEIN 1"/>
    <property type="match status" value="1"/>
</dbReference>